<dbReference type="EMBL" id="JAGGDJ010000040">
    <property type="protein sequence ID" value="MBO7747788.1"/>
    <property type="molecule type" value="Genomic_DNA"/>
</dbReference>
<dbReference type="InterPro" id="IPR027417">
    <property type="entry name" value="P-loop_NTPase"/>
</dbReference>
<gene>
    <name evidence="1" type="ORF">I8J29_26715</name>
</gene>
<evidence type="ECO:0000313" key="1">
    <source>
        <dbReference type="EMBL" id="MBO7747788.1"/>
    </source>
</evidence>
<accession>A0ABS3WHL1</accession>
<comment type="caution">
    <text evidence="1">The sequence shown here is derived from an EMBL/GenBank/DDBJ whole genome shotgun (WGS) entry which is preliminary data.</text>
</comment>
<keyword evidence="2" id="KW-1185">Reference proteome</keyword>
<name>A0ABS3WHL1_9BACL</name>
<protein>
    <submittedName>
        <fullName evidence="1">Aldolase</fullName>
    </submittedName>
</protein>
<dbReference type="SUPFAM" id="SSF52540">
    <property type="entry name" value="P-loop containing nucleoside triphosphate hydrolases"/>
    <property type="match status" value="1"/>
</dbReference>
<sequence length="309" mass="34924">MRTTALQTRYTVFSLRLESEFKIPELMQAADWEEETDVEIRFGELTEAWEECSIEGEYMAFEGAHVFLRVPDTAIYRISEGSQITVSPFPGADEQNIRLYLLGTCMGTLLMQRRILPLHGSAVVIDGKAYAIVGESGAGKSTLAAAFSNLGYQLLTDDVIAVSMNRHDQVPIVYPAYPQQKLWQESITQLGMDSSRYSPLYETKFAIPIPSLFCTTPVPLAGIFELEKTNGHEVGIRRYDGLERLFILRKHTYREYLITQLEGDQWHFNTISGLAGQVQMYQIRRPIDGFSVYDLVNEILNAVDEANVS</sequence>
<dbReference type="Proteomes" id="UP000670947">
    <property type="component" value="Unassembled WGS sequence"/>
</dbReference>
<evidence type="ECO:0000313" key="2">
    <source>
        <dbReference type="Proteomes" id="UP000670947"/>
    </source>
</evidence>
<proteinExistence type="predicted"/>
<dbReference type="Gene3D" id="3.40.50.300">
    <property type="entry name" value="P-loop containing nucleotide triphosphate hydrolases"/>
    <property type="match status" value="1"/>
</dbReference>
<dbReference type="RefSeq" id="WP_208850418.1">
    <property type="nucleotide sequence ID" value="NZ_JAGGDJ010000040.1"/>
</dbReference>
<organism evidence="1 2">
    <name type="scientific">Paenibacillus artemisiicola</name>
    <dbReference type="NCBI Taxonomy" id="1172618"/>
    <lineage>
        <taxon>Bacteria</taxon>
        <taxon>Bacillati</taxon>
        <taxon>Bacillota</taxon>
        <taxon>Bacilli</taxon>
        <taxon>Bacillales</taxon>
        <taxon>Paenibacillaceae</taxon>
        <taxon>Paenibacillus</taxon>
    </lineage>
</organism>
<dbReference type="SUPFAM" id="SSF53795">
    <property type="entry name" value="PEP carboxykinase-like"/>
    <property type="match status" value="1"/>
</dbReference>
<reference evidence="1 2" key="1">
    <citation type="submission" date="2021-03" db="EMBL/GenBank/DDBJ databases">
        <title>Paenibacillus artemisicola MWE-103 whole genome sequence.</title>
        <authorList>
            <person name="Ham Y.J."/>
        </authorList>
    </citation>
    <scope>NUCLEOTIDE SEQUENCE [LARGE SCALE GENOMIC DNA]</scope>
    <source>
        <strain evidence="1 2">MWE-103</strain>
    </source>
</reference>